<dbReference type="PANTHER" id="PTHR24170">
    <property type="entry name" value="ANKYRIN REPEAT DOMAIN-CONTAINING PROTEIN 27"/>
    <property type="match status" value="1"/>
</dbReference>
<dbReference type="AlphaFoldDB" id="A0A9N8P626"/>
<dbReference type="GO" id="GO:0000149">
    <property type="term" value="F:SNARE binding"/>
    <property type="evidence" value="ECO:0007669"/>
    <property type="project" value="TreeGrafter"/>
</dbReference>
<dbReference type="InterPro" id="IPR051248">
    <property type="entry name" value="UPF0507/Ank_repeat_27"/>
</dbReference>
<accession>A0A9N8P626</accession>
<gene>
    <name evidence="2" type="ORF">AWRI4619_LOCUS1751</name>
</gene>
<evidence type="ECO:0000256" key="1">
    <source>
        <dbReference type="ARBA" id="ARBA00007428"/>
    </source>
</evidence>
<reference evidence="2" key="1">
    <citation type="submission" date="2020-06" db="EMBL/GenBank/DDBJ databases">
        <authorList>
            <person name="Onetto C."/>
        </authorList>
    </citation>
    <scope>NUCLEOTIDE SEQUENCE</scope>
</reference>
<dbReference type="GO" id="GO:0005769">
    <property type="term" value="C:early endosome"/>
    <property type="evidence" value="ECO:0007669"/>
    <property type="project" value="TreeGrafter"/>
</dbReference>
<proteinExistence type="inferred from homology"/>
<name>A0A9N8P626_9PEZI</name>
<organism evidence="2 3">
    <name type="scientific">Aureobasidium vineae</name>
    <dbReference type="NCBI Taxonomy" id="2773715"/>
    <lineage>
        <taxon>Eukaryota</taxon>
        <taxon>Fungi</taxon>
        <taxon>Dikarya</taxon>
        <taxon>Ascomycota</taxon>
        <taxon>Pezizomycotina</taxon>
        <taxon>Dothideomycetes</taxon>
        <taxon>Dothideomycetidae</taxon>
        <taxon>Dothideales</taxon>
        <taxon>Saccotheciaceae</taxon>
        <taxon>Aureobasidium</taxon>
    </lineage>
</organism>
<comment type="similarity">
    <text evidence="1">Belongs to the UPF0507 family.</text>
</comment>
<evidence type="ECO:0008006" key="4">
    <source>
        <dbReference type="Google" id="ProtNLM"/>
    </source>
</evidence>
<dbReference type="EMBL" id="CAIJEN010000002">
    <property type="protein sequence ID" value="CAD0083184.1"/>
    <property type="molecule type" value="Genomic_DNA"/>
</dbReference>
<keyword evidence="3" id="KW-1185">Reference proteome</keyword>
<dbReference type="Proteomes" id="UP000716446">
    <property type="component" value="Unassembled WGS sequence"/>
</dbReference>
<dbReference type="GO" id="GO:0030133">
    <property type="term" value="C:transport vesicle"/>
    <property type="evidence" value="ECO:0007669"/>
    <property type="project" value="TreeGrafter"/>
</dbReference>
<dbReference type="GO" id="GO:0005886">
    <property type="term" value="C:plasma membrane"/>
    <property type="evidence" value="ECO:0007669"/>
    <property type="project" value="TreeGrafter"/>
</dbReference>
<dbReference type="GO" id="GO:0045022">
    <property type="term" value="P:early endosome to late endosome transport"/>
    <property type="evidence" value="ECO:0007669"/>
    <property type="project" value="TreeGrafter"/>
</dbReference>
<comment type="caution">
    <text evidence="2">The sequence shown here is derived from an EMBL/GenBank/DDBJ whole genome shotgun (WGS) entry which is preliminary data.</text>
</comment>
<dbReference type="GO" id="GO:0005085">
    <property type="term" value="F:guanyl-nucleotide exchange factor activity"/>
    <property type="evidence" value="ECO:0007669"/>
    <property type="project" value="TreeGrafter"/>
</dbReference>
<dbReference type="GO" id="GO:0097422">
    <property type="term" value="C:tubular endosome"/>
    <property type="evidence" value="ECO:0007669"/>
    <property type="project" value="TreeGrafter"/>
</dbReference>
<evidence type="ECO:0000313" key="2">
    <source>
        <dbReference type="EMBL" id="CAD0083184.1"/>
    </source>
</evidence>
<dbReference type="PANTHER" id="PTHR24170:SF1">
    <property type="entry name" value="DOMAIN PROTEIN, PUTATIVE (AFU_ORTHOLOGUE AFUA_1G09870)-RELATED"/>
    <property type="match status" value="1"/>
</dbReference>
<dbReference type="GO" id="GO:0005770">
    <property type="term" value="C:late endosome"/>
    <property type="evidence" value="ECO:0007669"/>
    <property type="project" value="TreeGrafter"/>
</dbReference>
<protein>
    <recommendedName>
        <fullName evidence="4">FAS1 domain-containing protein</fullName>
    </recommendedName>
</protein>
<evidence type="ECO:0000313" key="3">
    <source>
        <dbReference type="Proteomes" id="UP000716446"/>
    </source>
</evidence>
<sequence>MYPLNPFLRAFFRSTLPSQCLPVNHHILLVPTTESLLQGRDRETTAPYADLAASEEFLSSHVIRIPGGIPPGTTSKDGGNIRESKGKAKQYNTLNGRTVVVKDTYVYSNKGSLDLSLPVRPRI</sequence>